<dbReference type="PROSITE" id="PS50850">
    <property type="entry name" value="MFS"/>
    <property type="match status" value="1"/>
</dbReference>
<evidence type="ECO:0000256" key="5">
    <source>
        <dbReference type="ARBA" id="ARBA00022989"/>
    </source>
</evidence>
<feature type="transmembrane region" description="Helical" evidence="9">
    <location>
        <begin position="107"/>
        <end position="128"/>
    </location>
</feature>
<comment type="subcellular location">
    <subcellularLocation>
        <location evidence="1">Cell membrane</location>
        <topology evidence="1">Multi-pass membrane protein</topology>
    </subcellularLocation>
</comment>
<dbReference type="RefSeq" id="WP_228867498.1">
    <property type="nucleotide sequence ID" value="NZ_JAHUVW010000001.1"/>
</dbReference>
<dbReference type="InterPro" id="IPR011701">
    <property type="entry name" value="MFS"/>
</dbReference>
<evidence type="ECO:0000259" key="10">
    <source>
        <dbReference type="PROSITE" id="PS50850"/>
    </source>
</evidence>
<feature type="transmembrane region" description="Helical" evidence="9">
    <location>
        <begin position="140"/>
        <end position="160"/>
    </location>
</feature>
<feature type="transmembrane region" description="Helical" evidence="9">
    <location>
        <begin position="53"/>
        <end position="73"/>
    </location>
</feature>
<evidence type="ECO:0000256" key="6">
    <source>
        <dbReference type="ARBA" id="ARBA00023136"/>
    </source>
</evidence>
<keyword evidence="2" id="KW-0813">Transport</keyword>
<feature type="transmembrane region" description="Helical" evidence="9">
    <location>
        <begin position="82"/>
        <end position="101"/>
    </location>
</feature>
<dbReference type="Gene3D" id="1.20.1250.20">
    <property type="entry name" value="MFS general substrate transporter like domains"/>
    <property type="match status" value="1"/>
</dbReference>
<dbReference type="Gene3D" id="1.20.1720.10">
    <property type="entry name" value="Multidrug resistance protein D"/>
    <property type="match status" value="1"/>
</dbReference>
<feature type="domain" description="Major facilitator superfamily (MFS) profile" evidence="10">
    <location>
        <begin position="16"/>
        <end position="501"/>
    </location>
</feature>
<keyword evidence="7" id="KW-0046">Antibiotic resistance</keyword>
<feature type="transmembrane region" description="Helical" evidence="9">
    <location>
        <begin position="274"/>
        <end position="298"/>
    </location>
</feature>
<evidence type="ECO:0000313" key="12">
    <source>
        <dbReference type="Proteomes" id="UP000735541"/>
    </source>
</evidence>
<dbReference type="SUPFAM" id="SSF103473">
    <property type="entry name" value="MFS general substrate transporter"/>
    <property type="match status" value="1"/>
</dbReference>
<name>A0ABS6TLD4_STRHA</name>
<evidence type="ECO:0000256" key="1">
    <source>
        <dbReference type="ARBA" id="ARBA00004651"/>
    </source>
</evidence>
<evidence type="ECO:0000256" key="3">
    <source>
        <dbReference type="ARBA" id="ARBA00022475"/>
    </source>
</evidence>
<feature type="transmembrane region" description="Helical" evidence="9">
    <location>
        <begin position="364"/>
        <end position="390"/>
    </location>
</feature>
<dbReference type="Proteomes" id="UP000735541">
    <property type="component" value="Unassembled WGS sequence"/>
</dbReference>
<feature type="compositionally biased region" description="Gly residues" evidence="8">
    <location>
        <begin position="542"/>
        <end position="551"/>
    </location>
</feature>
<comment type="caution">
    <text evidence="11">The sequence shown here is derived from an EMBL/GenBank/DDBJ whole genome shotgun (WGS) entry which is preliminary data.</text>
</comment>
<dbReference type="PANTHER" id="PTHR42718:SF47">
    <property type="entry name" value="METHYL VIOLOGEN RESISTANCE PROTEIN SMVA"/>
    <property type="match status" value="1"/>
</dbReference>
<sequence length="551" mass="56152">MENTPGPRAGRKEWIALGVLMLPLLLVSMDVSVLYFAIPYISEDLEPSATQQLWILDMYGFVLAGLLITMGALGDRIGRRRLVLVGAAVFGVASAAAAYAHSAELLIVVRALLGVGGAALMPSTLALIRNLFHDAKQRGRAVTLWTAVMTTGISLGPVVSGLLLEHFWWGSVFLINLPAMALLLLLVPFLVPESSTGRSAAGARRRFDLLSAVLSLGALLPVIYGIKEWARHGYAPVPALGAVAGLLLGLVFVRRQRRLDHPMIDLGLLGRRAFGGPVLANLLAMFATVGMAVFFTQYLQSVLGQSPLTAALWSLVPAAGVAVTAPAGAALARRIDRAYVMGGGFALSACGFLLITQVRTDSPLWFTLVGGSVYAGGLVAAMTLANELALGAAPPERAGSAAAVLESGQELGGALGMAILGSVGAAVYSRDMAESLPVLPAGVPGADAVRETLGGAAAVASGLPGPAADAVLTAARTAFTHGMGIAAVGAAVVMAGAGLFSVSLLRGVGRTGRPTPAAVREGAPEPVEGTEARGGLSVSAAQGGGRVGEGA</sequence>
<dbReference type="Pfam" id="PF07690">
    <property type="entry name" value="MFS_1"/>
    <property type="match status" value="1"/>
</dbReference>
<dbReference type="InterPro" id="IPR036259">
    <property type="entry name" value="MFS_trans_sf"/>
</dbReference>
<feature type="transmembrane region" description="Helical" evidence="9">
    <location>
        <begin position="232"/>
        <end position="253"/>
    </location>
</feature>
<feature type="transmembrane region" description="Helical" evidence="9">
    <location>
        <begin position="310"/>
        <end position="331"/>
    </location>
</feature>
<feature type="transmembrane region" description="Helical" evidence="9">
    <location>
        <begin position="411"/>
        <end position="429"/>
    </location>
</feature>
<evidence type="ECO:0000256" key="7">
    <source>
        <dbReference type="ARBA" id="ARBA00023251"/>
    </source>
</evidence>
<dbReference type="EMBL" id="JAHUVW010000001">
    <property type="protein sequence ID" value="MBV7668939.1"/>
    <property type="molecule type" value="Genomic_DNA"/>
</dbReference>
<proteinExistence type="predicted"/>
<reference evidence="11 12" key="1">
    <citation type="submission" date="2021-07" db="EMBL/GenBank/DDBJ databases">
        <title>Sequencing Streptomyces halstedii LGO-A4 genome an citrus endophytic actinomycete.</title>
        <authorList>
            <person name="Samborskyy M."/>
            <person name="Scott N."/>
            <person name="Deglau R."/>
            <person name="Dickens S."/>
            <person name="Oliveira L.G."/>
        </authorList>
    </citation>
    <scope>NUCLEOTIDE SEQUENCE [LARGE SCALE GENOMIC DNA]</scope>
    <source>
        <strain evidence="11 12">LGO-A4</strain>
    </source>
</reference>
<accession>A0ABS6TLD4</accession>
<evidence type="ECO:0000256" key="9">
    <source>
        <dbReference type="SAM" id="Phobius"/>
    </source>
</evidence>
<evidence type="ECO:0000313" key="11">
    <source>
        <dbReference type="EMBL" id="MBV7668939.1"/>
    </source>
</evidence>
<feature type="transmembrane region" description="Helical" evidence="9">
    <location>
        <begin position="166"/>
        <end position="187"/>
    </location>
</feature>
<evidence type="ECO:0000256" key="8">
    <source>
        <dbReference type="SAM" id="MobiDB-lite"/>
    </source>
</evidence>
<feature type="transmembrane region" description="Helical" evidence="9">
    <location>
        <begin position="207"/>
        <end position="226"/>
    </location>
</feature>
<feature type="transmembrane region" description="Helical" evidence="9">
    <location>
        <begin position="483"/>
        <end position="505"/>
    </location>
</feature>
<organism evidence="11 12">
    <name type="scientific">Streptomyces halstedii</name>
    <dbReference type="NCBI Taxonomy" id="1944"/>
    <lineage>
        <taxon>Bacteria</taxon>
        <taxon>Bacillati</taxon>
        <taxon>Actinomycetota</taxon>
        <taxon>Actinomycetes</taxon>
        <taxon>Kitasatosporales</taxon>
        <taxon>Streptomycetaceae</taxon>
        <taxon>Streptomyces</taxon>
    </lineage>
</organism>
<keyword evidence="6 9" id="KW-0472">Membrane</keyword>
<dbReference type="CDD" id="cd17321">
    <property type="entry name" value="MFS_MMR_MDR_like"/>
    <property type="match status" value="1"/>
</dbReference>
<keyword evidence="3" id="KW-1003">Cell membrane</keyword>
<dbReference type="InterPro" id="IPR020846">
    <property type="entry name" value="MFS_dom"/>
</dbReference>
<evidence type="ECO:0000256" key="4">
    <source>
        <dbReference type="ARBA" id="ARBA00022692"/>
    </source>
</evidence>
<protein>
    <submittedName>
        <fullName evidence="11">MFS transporter</fullName>
    </submittedName>
</protein>
<gene>
    <name evidence="11" type="ORF">STHAL_05445</name>
</gene>
<keyword evidence="4 9" id="KW-0812">Transmembrane</keyword>
<feature type="transmembrane region" description="Helical" evidence="9">
    <location>
        <begin position="338"/>
        <end position="358"/>
    </location>
</feature>
<keyword evidence="12" id="KW-1185">Reference proteome</keyword>
<evidence type="ECO:0000256" key="2">
    <source>
        <dbReference type="ARBA" id="ARBA00022448"/>
    </source>
</evidence>
<feature type="region of interest" description="Disordered" evidence="8">
    <location>
        <begin position="511"/>
        <end position="551"/>
    </location>
</feature>
<dbReference type="PANTHER" id="PTHR42718">
    <property type="entry name" value="MAJOR FACILITATOR SUPERFAMILY MULTIDRUG TRANSPORTER MFSC"/>
    <property type="match status" value="1"/>
</dbReference>
<keyword evidence="5 9" id="KW-1133">Transmembrane helix</keyword>
<feature type="transmembrane region" description="Helical" evidence="9">
    <location>
        <begin position="14"/>
        <end position="41"/>
    </location>
</feature>